<name>A0A9P5IV45_9HELO</name>
<keyword evidence="3" id="KW-1185">Reference proteome</keyword>
<accession>A0A9P5IV45</accession>
<feature type="region of interest" description="Disordered" evidence="1">
    <location>
        <begin position="1"/>
        <end position="21"/>
    </location>
</feature>
<evidence type="ECO:0000256" key="1">
    <source>
        <dbReference type="SAM" id="MobiDB-lite"/>
    </source>
</evidence>
<organism evidence="2 3">
    <name type="scientific">Botrytis byssoidea</name>
    <dbReference type="NCBI Taxonomy" id="139641"/>
    <lineage>
        <taxon>Eukaryota</taxon>
        <taxon>Fungi</taxon>
        <taxon>Dikarya</taxon>
        <taxon>Ascomycota</taxon>
        <taxon>Pezizomycotina</taxon>
        <taxon>Leotiomycetes</taxon>
        <taxon>Helotiales</taxon>
        <taxon>Sclerotiniaceae</taxon>
        <taxon>Botrytis</taxon>
    </lineage>
</organism>
<dbReference type="Proteomes" id="UP000710849">
    <property type="component" value="Unassembled WGS sequence"/>
</dbReference>
<dbReference type="RefSeq" id="XP_038734345.1">
    <property type="nucleotide sequence ID" value="XM_038874901.1"/>
</dbReference>
<proteinExistence type="predicted"/>
<evidence type="ECO:0000313" key="2">
    <source>
        <dbReference type="EMBL" id="KAF7947140.1"/>
    </source>
</evidence>
<dbReference type="EMBL" id="RCSW01000007">
    <property type="protein sequence ID" value="KAF7947140.1"/>
    <property type="molecule type" value="Genomic_DNA"/>
</dbReference>
<gene>
    <name evidence="2" type="ORF">EAE97_004389</name>
</gene>
<dbReference type="AlphaFoldDB" id="A0A9P5IV45"/>
<sequence length="71" mass="8369">MIDDKNLNRFSPCSEESSNATAMRHNLQSHIGQVTRGRVYGYLRLATAQKWLQIRTILRHNNLRRDYELPN</sequence>
<comment type="caution">
    <text evidence="2">The sequence shown here is derived from an EMBL/GenBank/DDBJ whole genome shotgun (WGS) entry which is preliminary data.</text>
</comment>
<protein>
    <submittedName>
        <fullName evidence="2">Uncharacterized protein</fullName>
    </submittedName>
</protein>
<dbReference type="GeneID" id="62147978"/>
<evidence type="ECO:0000313" key="3">
    <source>
        <dbReference type="Proteomes" id="UP000710849"/>
    </source>
</evidence>
<reference evidence="2 3" key="1">
    <citation type="journal article" date="2020" name="Genome Biol. Evol.">
        <title>Comparative genomics of Sclerotiniaceae.</title>
        <authorList>
            <person name="Valero Jimenez C.A."/>
            <person name="Steentjes M."/>
            <person name="Scholten O.E."/>
            <person name="Van Kan J.A.L."/>
        </authorList>
    </citation>
    <scope>NUCLEOTIDE SEQUENCE [LARGE SCALE GENOMIC DNA]</scope>
    <source>
        <strain evidence="2 3">MUCL 94</strain>
    </source>
</reference>
<feature type="compositionally biased region" description="Polar residues" evidence="1">
    <location>
        <begin position="8"/>
        <end position="21"/>
    </location>
</feature>